<keyword evidence="8 10" id="KW-0472">Membrane</keyword>
<keyword evidence="5" id="KW-0630">Potassium</keyword>
<sequence length="792" mass="88113">MVPPIEAEQIRVFGSMPRSMLIKNSSLVCSNFSRLPHASIFDNSSPFTFMLPLLTLQLALASTAILLTFSLLKRLGLPLMFAQILGGILVGPSLLSRIPGFLNTIFPIRSFLIMNVVSTMGFMFYFFLVGVQTDVLMLKKITKKTFAIGFFSVTVPMILTLSTTLVWMQFDDPNKKQIDRLPAIAEAESMVSYSMVTYYLAELRVINTEIGRVAVCSSMVSTLCSLCVITSNVLWVDSKDDLLLFFESICCVIIFSALLCCTLGPLLLWEMKQTLGGQPLKQGNLVVLFTAVLMSGFWAHSFGLNIYFGPYIFGLLIPAGPPLGTALVDKLDVITNWMLLPIYFVRFGLSLDIFDITFKTYFKVQFYTLLGAFGKFLGASLSAATYQIPLRDAISLGFFMTFQGIFEVLLFKLMKRKELIGHEAFTAMCLSVLISTGVIVIVSRCFYDPSRKHQGYIGRTVLQSRPHSQLRVLVCIHEEQNVPSAINLLATLNPCKHSPIVVYMLHIIELKGTESPLLIPHKKTRRVSPKTRGSGPVINAFRNFAETHAGLVSVFPFISVSPPQTMHDDVCEIALEKGTSLVIIPFYKKFHVGGAVYLSKKSLKIANQNVLDQAPCSVAILIDRGTLKTLHAIWTCWSSSEVVVVFLGGADDREALALGARMNLRQNINLTLVRIRYDGDFPDRYTEGTQLDNESLAQFQTNFSGNNCTKYIEEVVNDGTKTIKVLRTLEHHYDMVVVGRRHYDASPLLSGLTEWNENKELGVIGDMLASSDFLGSTTILVVQQHTDNGQDE</sequence>
<dbReference type="AlphaFoldDB" id="A0A9W7H1X2"/>
<dbReference type="InterPro" id="IPR006153">
    <property type="entry name" value="Cation/H_exchanger_TM"/>
</dbReference>
<gene>
    <name evidence="14" type="ORF">HRI_000498400</name>
</gene>
<dbReference type="Pfam" id="PF23259">
    <property type="entry name" value="CHX17_C"/>
    <property type="match status" value="1"/>
</dbReference>
<evidence type="ECO:0000256" key="8">
    <source>
        <dbReference type="ARBA" id="ARBA00023136"/>
    </source>
</evidence>
<keyword evidence="4 10" id="KW-0812">Transmembrane</keyword>
<evidence type="ECO:0000256" key="6">
    <source>
        <dbReference type="ARBA" id="ARBA00022989"/>
    </source>
</evidence>
<dbReference type="Proteomes" id="UP001165190">
    <property type="component" value="Unassembled WGS sequence"/>
</dbReference>
<comment type="caution">
    <text evidence="14">The sequence shown here is derived from an EMBL/GenBank/DDBJ whole genome shotgun (WGS) entry which is preliminary data.</text>
</comment>
<evidence type="ECO:0000256" key="4">
    <source>
        <dbReference type="ARBA" id="ARBA00022692"/>
    </source>
</evidence>
<dbReference type="GO" id="GO:0016020">
    <property type="term" value="C:membrane"/>
    <property type="evidence" value="ECO:0007669"/>
    <property type="project" value="UniProtKB-SubCell"/>
</dbReference>
<evidence type="ECO:0000313" key="14">
    <source>
        <dbReference type="EMBL" id="GMI68291.1"/>
    </source>
</evidence>
<feature type="transmembrane region" description="Helical" evidence="10">
    <location>
        <begin position="213"/>
        <end position="236"/>
    </location>
</feature>
<dbReference type="InterPro" id="IPR038770">
    <property type="entry name" value="Na+/solute_symporter_sf"/>
</dbReference>
<feature type="transmembrane region" description="Helical" evidence="10">
    <location>
        <begin position="110"/>
        <end position="133"/>
    </location>
</feature>
<dbReference type="Gene3D" id="1.20.1530.20">
    <property type="match status" value="1"/>
</dbReference>
<dbReference type="GO" id="GO:0006885">
    <property type="term" value="P:regulation of pH"/>
    <property type="evidence" value="ECO:0007669"/>
    <property type="project" value="TreeGrafter"/>
</dbReference>
<dbReference type="InterPro" id="IPR057290">
    <property type="entry name" value="CHX17_C"/>
</dbReference>
<evidence type="ECO:0000256" key="2">
    <source>
        <dbReference type="ARBA" id="ARBA00022448"/>
    </source>
</evidence>
<dbReference type="EMBL" id="BSYR01000006">
    <property type="protein sequence ID" value="GMI68291.1"/>
    <property type="molecule type" value="Genomic_DNA"/>
</dbReference>
<feature type="transmembrane region" description="Helical" evidence="10">
    <location>
        <begin position="145"/>
        <end position="170"/>
    </location>
</feature>
<evidence type="ECO:0000259" key="13">
    <source>
        <dbReference type="Pfam" id="PF23259"/>
    </source>
</evidence>
<feature type="transmembrane region" description="Helical" evidence="10">
    <location>
        <begin position="425"/>
        <end position="443"/>
    </location>
</feature>
<name>A0A9W7H1X2_HIBTR</name>
<dbReference type="PANTHER" id="PTHR32468:SF114">
    <property type="entry name" value="CATION_H+ EXCHANGER DOMAIN-CONTAINING PROTEIN"/>
    <property type="match status" value="1"/>
</dbReference>
<dbReference type="GO" id="GO:0015297">
    <property type="term" value="F:antiporter activity"/>
    <property type="evidence" value="ECO:0007669"/>
    <property type="project" value="InterPro"/>
</dbReference>
<evidence type="ECO:0000313" key="15">
    <source>
        <dbReference type="Proteomes" id="UP001165190"/>
    </source>
</evidence>
<organism evidence="14 15">
    <name type="scientific">Hibiscus trionum</name>
    <name type="common">Flower of an hour</name>
    <dbReference type="NCBI Taxonomy" id="183268"/>
    <lineage>
        <taxon>Eukaryota</taxon>
        <taxon>Viridiplantae</taxon>
        <taxon>Streptophyta</taxon>
        <taxon>Embryophyta</taxon>
        <taxon>Tracheophyta</taxon>
        <taxon>Spermatophyta</taxon>
        <taxon>Magnoliopsida</taxon>
        <taxon>eudicotyledons</taxon>
        <taxon>Gunneridae</taxon>
        <taxon>Pentapetalae</taxon>
        <taxon>rosids</taxon>
        <taxon>malvids</taxon>
        <taxon>Malvales</taxon>
        <taxon>Malvaceae</taxon>
        <taxon>Malvoideae</taxon>
        <taxon>Hibiscus</taxon>
    </lineage>
</organism>
<dbReference type="GO" id="GO:1902600">
    <property type="term" value="P:proton transmembrane transport"/>
    <property type="evidence" value="ECO:0007669"/>
    <property type="project" value="InterPro"/>
</dbReference>
<dbReference type="InterPro" id="IPR057291">
    <property type="entry name" value="CHX17_2nd"/>
</dbReference>
<keyword evidence="3" id="KW-0633">Potassium transport</keyword>
<evidence type="ECO:0000256" key="1">
    <source>
        <dbReference type="ARBA" id="ARBA00004141"/>
    </source>
</evidence>
<feature type="transmembrane region" description="Helical" evidence="10">
    <location>
        <begin position="285"/>
        <end position="313"/>
    </location>
</feature>
<keyword evidence="6 10" id="KW-1133">Transmembrane helix</keyword>
<proteinExistence type="inferred from homology"/>
<feature type="transmembrane region" description="Helical" evidence="10">
    <location>
        <begin position="366"/>
        <end position="388"/>
    </location>
</feature>
<accession>A0A9W7H1X2</accession>
<dbReference type="InterPro" id="IPR050794">
    <property type="entry name" value="CPA2_transporter"/>
</dbReference>
<reference evidence="14" key="1">
    <citation type="submission" date="2023-05" db="EMBL/GenBank/DDBJ databases">
        <title>Genome and transcriptome analyses reveal genes involved in the formation of fine ridges on petal epidermal cells in Hibiscus trionum.</title>
        <authorList>
            <person name="Koshimizu S."/>
            <person name="Masuda S."/>
            <person name="Ishii T."/>
            <person name="Shirasu K."/>
            <person name="Hoshino A."/>
            <person name="Arita M."/>
        </authorList>
    </citation>
    <scope>NUCLEOTIDE SEQUENCE</scope>
    <source>
        <strain evidence="14">Hamamatsu line</strain>
    </source>
</reference>
<dbReference type="GO" id="GO:0012505">
    <property type="term" value="C:endomembrane system"/>
    <property type="evidence" value="ECO:0007669"/>
    <property type="project" value="TreeGrafter"/>
</dbReference>
<feature type="transmembrane region" description="Helical" evidence="10">
    <location>
        <begin position="394"/>
        <end position="413"/>
    </location>
</feature>
<feature type="transmembrane region" description="Helical" evidence="10">
    <location>
        <begin position="79"/>
        <end position="98"/>
    </location>
</feature>
<dbReference type="GO" id="GO:0006813">
    <property type="term" value="P:potassium ion transport"/>
    <property type="evidence" value="ECO:0007669"/>
    <property type="project" value="UniProtKB-KW"/>
</dbReference>
<evidence type="ECO:0000256" key="9">
    <source>
        <dbReference type="ARBA" id="ARBA00038341"/>
    </source>
</evidence>
<evidence type="ECO:0000256" key="5">
    <source>
        <dbReference type="ARBA" id="ARBA00022958"/>
    </source>
</evidence>
<evidence type="ECO:0000259" key="12">
    <source>
        <dbReference type="Pfam" id="PF23256"/>
    </source>
</evidence>
<keyword evidence="2" id="KW-0813">Transport</keyword>
<feature type="domain" description="Cation/H(+) antiporter C-terminal" evidence="13">
    <location>
        <begin position="641"/>
        <end position="787"/>
    </location>
</feature>
<keyword evidence="7" id="KW-0406">Ion transport</keyword>
<protein>
    <submittedName>
        <fullName evidence="14">Cation/hydrogen exchanger 15, CATION/H+ EXCHANGER 15</fullName>
    </submittedName>
</protein>
<dbReference type="OrthoDB" id="1868135at2759"/>
<evidence type="ECO:0000256" key="10">
    <source>
        <dbReference type="SAM" id="Phobius"/>
    </source>
</evidence>
<feature type="transmembrane region" description="Helical" evidence="10">
    <location>
        <begin position="182"/>
        <end position="201"/>
    </location>
</feature>
<feature type="domain" description="Cation/H+ exchanger transmembrane" evidence="11">
    <location>
        <begin position="63"/>
        <end position="439"/>
    </location>
</feature>
<evidence type="ECO:0000256" key="3">
    <source>
        <dbReference type="ARBA" id="ARBA00022538"/>
    </source>
</evidence>
<dbReference type="Pfam" id="PF23256">
    <property type="entry name" value="CHX17_2nd"/>
    <property type="match status" value="1"/>
</dbReference>
<feature type="transmembrane region" description="Helical" evidence="10">
    <location>
        <begin position="242"/>
        <end position="264"/>
    </location>
</feature>
<feature type="domain" description="Cation/H(+) antiporter central" evidence="12">
    <location>
        <begin position="500"/>
        <end position="625"/>
    </location>
</feature>
<dbReference type="PANTHER" id="PTHR32468">
    <property type="entry name" value="CATION/H + ANTIPORTER"/>
    <property type="match status" value="1"/>
</dbReference>
<keyword evidence="15" id="KW-1185">Reference proteome</keyword>
<dbReference type="Pfam" id="PF00999">
    <property type="entry name" value="Na_H_Exchanger"/>
    <property type="match status" value="1"/>
</dbReference>
<feature type="transmembrane region" description="Helical" evidence="10">
    <location>
        <begin position="49"/>
        <end position="72"/>
    </location>
</feature>
<comment type="subcellular location">
    <subcellularLocation>
        <location evidence="1">Membrane</location>
        <topology evidence="1">Multi-pass membrane protein</topology>
    </subcellularLocation>
</comment>
<evidence type="ECO:0000259" key="11">
    <source>
        <dbReference type="Pfam" id="PF00999"/>
    </source>
</evidence>
<comment type="similarity">
    <text evidence="9">Belongs to the monovalent cation:proton antiporter 2 (CPA2) transporter (TC 2.A.37) family. CHX (TC 2.A.37.4) subfamily.</text>
</comment>
<evidence type="ECO:0000256" key="7">
    <source>
        <dbReference type="ARBA" id="ARBA00023065"/>
    </source>
</evidence>